<dbReference type="EMBL" id="JANPWB010000016">
    <property type="protein sequence ID" value="KAJ1083211.1"/>
    <property type="molecule type" value="Genomic_DNA"/>
</dbReference>
<organism evidence="2 3">
    <name type="scientific">Pleurodeles waltl</name>
    <name type="common">Iberian ribbed newt</name>
    <dbReference type="NCBI Taxonomy" id="8319"/>
    <lineage>
        <taxon>Eukaryota</taxon>
        <taxon>Metazoa</taxon>
        <taxon>Chordata</taxon>
        <taxon>Craniata</taxon>
        <taxon>Vertebrata</taxon>
        <taxon>Euteleostomi</taxon>
        <taxon>Amphibia</taxon>
        <taxon>Batrachia</taxon>
        <taxon>Caudata</taxon>
        <taxon>Salamandroidea</taxon>
        <taxon>Salamandridae</taxon>
        <taxon>Pleurodelinae</taxon>
        <taxon>Pleurodeles</taxon>
    </lineage>
</organism>
<feature type="region of interest" description="Disordered" evidence="1">
    <location>
        <begin position="74"/>
        <end position="195"/>
    </location>
</feature>
<accession>A0AAV7KUN9</accession>
<feature type="compositionally biased region" description="Low complexity" evidence="1">
    <location>
        <begin position="152"/>
        <end position="162"/>
    </location>
</feature>
<evidence type="ECO:0000313" key="2">
    <source>
        <dbReference type="EMBL" id="KAJ1083211.1"/>
    </source>
</evidence>
<gene>
    <name evidence="2" type="ORF">NDU88_003371</name>
</gene>
<dbReference type="AlphaFoldDB" id="A0AAV7KUN9"/>
<evidence type="ECO:0008006" key="4">
    <source>
        <dbReference type="Google" id="ProtNLM"/>
    </source>
</evidence>
<evidence type="ECO:0000313" key="3">
    <source>
        <dbReference type="Proteomes" id="UP001066276"/>
    </source>
</evidence>
<feature type="region of interest" description="Disordered" evidence="1">
    <location>
        <begin position="1"/>
        <end position="39"/>
    </location>
</feature>
<comment type="caution">
    <text evidence="2">The sequence shown here is derived from an EMBL/GenBank/DDBJ whole genome shotgun (WGS) entry which is preliminary data.</text>
</comment>
<feature type="region of interest" description="Disordered" evidence="1">
    <location>
        <begin position="210"/>
        <end position="268"/>
    </location>
</feature>
<protein>
    <recommendedName>
        <fullName evidence="4">Basic proline-rich protein-like</fullName>
    </recommendedName>
</protein>
<feature type="compositionally biased region" description="Polar residues" evidence="1">
    <location>
        <begin position="1"/>
        <end position="16"/>
    </location>
</feature>
<keyword evidence="3" id="KW-1185">Reference proteome</keyword>
<feature type="compositionally biased region" description="Pro residues" evidence="1">
    <location>
        <begin position="141"/>
        <end position="151"/>
    </location>
</feature>
<sequence>MVLAPQSNATALQPQAKTEPGLGPAQQSLPLQAPGSHQANVSPPLTLFVEGHLLLLSGVLPLQQCPVALGRIRHTTADHPGRPGKPPAPRSSRRNPSPILHSLSSTSGAQTAGTSALPKSPGPPEGRPGPLTETARRRRPGPPGTPPPPPALRCATRAARAVVRSDRLGPCPPGRRDPPTNPPAPPLMSSRERRTTGRCNVRCACALSGQTTRPGPLPRSGKAISQPPKRTAAGANAAPGVSGACTPVRLRPHRPSEGINGETARGPAEPHTVTAILPTGQATPPAVKRFKCYK</sequence>
<dbReference type="Proteomes" id="UP001066276">
    <property type="component" value="Chromosome 12"/>
</dbReference>
<evidence type="ECO:0000256" key="1">
    <source>
        <dbReference type="SAM" id="MobiDB-lite"/>
    </source>
</evidence>
<name>A0AAV7KUN9_PLEWA</name>
<feature type="compositionally biased region" description="Low complexity" evidence="1">
    <location>
        <begin position="94"/>
        <end position="117"/>
    </location>
</feature>
<proteinExistence type="predicted"/>
<reference evidence="2" key="1">
    <citation type="journal article" date="2022" name="bioRxiv">
        <title>Sequencing and chromosome-scale assembly of the giantPleurodeles waltlgenome.</title>
        <authorList>
            <person name="Brown T."/>
            <person name="Elewa A."/>
            <person name="Iarovenko S."/>
            <person name="Subramanian E."/>
            <person name="Araus A.J."/>
            <person name="Petzold A."/>
            <person name="Susuki M."/>
            <person name="Suzuki K.-i.T."/>
            <person name="Hayashi T."/>
            <person name="Toyoda A."/>
            <person name="Oliveira C."/>
            <person name="Osipova E."/>
            <person name="Leigh N.D."/>
            <person name="Simon A."/>
            <person name="Yun M.H."/>
        </authorList>
    </citation>
    <scope>NUCLEOTIDE SEQUENCE</scope>
    <source>
        <strain evidence="2">20211129_DDA</strain>
        <tissue evidence="2">Liver</tissue>
    </source>
</reference>
<feature type="compositionally biased region" description="Polar residues" evidence="1">
    <location>
        <begin position="25"/>
        <end position="39"/>
    </location>
</feature>